<accession>A0A6C0EH54</accession>
<evidence type="ECO:0000256" key="1">
    <source>
        <dbReference type="SAM" id="MobiDB-lite"/>
    </source>
</evidence>
<proteinExistence type="predicted"/>
<protein>
    <submittedName>
        <fullName evidence="2">Uncharacterized protein</fullName>
    </submittedName>
</protein>
<name>A0A6C0EH54_9ZZZZ</name>
<reference evidence="2" key="1">
    <citation type="journal article" date="2020" name="Nature">
        <title>Giant virus diversity and host interactions through global metagenomics.</title>
        <authorList>
            <person name="Schulz F."/>
            <person name="Roux S."/>
            <person name="Paez-Espino D."/>
            <person name="Jungbluth S."/>
            <person name="Walsh D.A."/>
            <person name="Denef V.J."/>
            <person name="McMahon K.D."/>
            <person name="Konstantinidis K.T."/>
            <person name="Eloe-Fadrosh E.A."/>
            <person name="Kyrpides N.C."/>
            <person name="Woyke T."/>
        </authorList>
    </citation>
    <scope>NUCLEOTIDE SEQUENCE</scope>
    <source>
        <strain evidence="2">GVMAG-M-3300023179-33</strain>
    </source>
</reference>
<dbReference type="AlphaFoldDB" id="A0A6C0EH54"/>
<sequence length="106" mass="12440">MNKLYNPYDPYNSCSTDNENDPKKSYSTNNNNNTKTTNTTNNKLYNNIYKNLQNDINNNKSLTTENIDFIESLSNDKKMEIILLYNKVVESNKKLLDELLHKNLLR</sequence>
<dbReference type="EMBL" id="MN739829">
    <property type="protein sequence ID" value="QHT27753.1"/>
    <property type="molecule type" value="Genomic_DNA"/>
</dbReference>
<evidence type="ECO:0000313" key="2">
    <source>
        <dbReference type="EMBL" id="QHT27753.1"/>
    </source>
</evidence>
<feature type="region of interest" description="Disordered" evidence="1">
    <location>
        <begin position="1"/>
        <end position="42"/>
    </location>
</feature>
<organism evidence="2">
    <name type="scientific">viral metagenome</name>
    <dbReference type="NCBI Taxonomy" id="1070528"/>
    <lineage>
        <taxon>unclassified sequences</taxon>
        <taxon>metagenomes</taxon>
        <taxon>organismal metagenomes</taxon>
    </lineage>
</organism>
<feature type="compositionally biased region" description="Low complexity" evidence="1">
    <location>
        <begin position="25"/>
        <end position="42"/>
    </location>
</feature>